<keyword evidence="2" id="KW-1185">Reference proteome</keyword>
<name>A0A1X1Z572_MYCNO</name>
<dbReference type="InterPro" id="IPR009783">
    <property type="entry name" value="DUF1348"/>
</dbReference>
<proteinExistence type="predicted"/>
<dbReference type="RefSeq" id="WP_085139321.1">
    <property type="nucleotide sequence ID" value="NZ_LQPI01000057.1"/>
</dbReference>
<dbReference type="InterPro" id="IPR032710">
    <property type="entry name" value="NTF2-like_dom_sf"/>
</dbReference>
<dbReference type="SUPFAM" id="SSF54427">
    <property type="entry name" value="NTF2-like"/>
    <property type="match status" value="1"/>
</dbReference>
<dbReference type="STRING" id="1782.AWC18_15660"/>
<evidence type="ECO:0008006" key="3">
    <source>
        <dbReference type="Google" id="ProtNLM"/>
    </source>
</evidence>
<dbReference type="Pfam" id="PF07080">
    <property type="entry name" value="DUF1348"/>
    <property type="match status" value="1"/>
</dbReference>
<comment type="caution">
    <text evidence="1">The sequence shown here is derived from an EMBL/GenBank/DDBJ whole genome shotgun (WGS) entry which is preliminary data.</text>
</comment>
<dbReference type="Proteomes" id="UP000193108">
    <property type="component" value="Unassembled WGS sequence"/>
</dbReference>
<reference evidence="1 2" key="1">
    <citation type="submission" date="2016-01" db="EMBL/GenBank/DDBJ databases">
        <title>The new phylogeny of the genus Mycobacterium.</title>
        <authorList>
            <person name="Tarcisio F."/>
            <person name="Conor M."/>
            <person name="Antonella G."/>
            <person name="Elisabetta G."/>
            <person name="Giulia F.S."/>
            <person name="Sara T."/>
            <person name="Anna F."/>
            <person name="Clotilde B."/>
            <person name="Roberto B."/>
            <person name="Veronica D.S."/>
            <person name="Fabio R."/>
            <person name="Monica P."/>
            <person name="Olivier J."/>
            <person name="Enrico T."/>
            <person name="Nicola S."/>
        </authorList>
    </citation>
    <scope>NUCLEOTIDE SEQUENCE [LARGE SCALE GENOMIC DNA]</scope>
    <source>
        <strain evidence="1 2">DSM 44164</strain>
    </source>
</reference>
<dbReference type="PANTHER" id="PTHR31757">
    <property type="entry name" value="SLL0781 PROTEIN"/>
    <property type="match status" value="1"/>
</dbReference>
<sequence>MSTSPLVPPFTRETATAKVRAGENLWNTRDPERVALGYTPDSRWRNRSTFLSGREQIVEFLRDKWATELDYRLIKELWAFGDERIAVRFAYEYHDAEGRWFRAYGNENWEFDSDGLMKTRHASINDVAITEADRLFHWDRAGFRPDDHPGLSDLGL</sequence>
<evidence type="ECO:0000313" key="1">
    <source>
        <dbReference type="EMBL" id="ORW18444.1"/>
    </source>
</evidence>
<gene>
    <name evidence="1" type="ORF">AWC18_15660</name>
</gene>
<evidence type="ECO:0000313" key="2">
    <source>
        <dbReference type="Proteomes" id="UP000193108"/>
    </source>
</evidence>
<dbReference type="Gene3D" id="3.10.450.50">
    <property type="match status" value="1"/>
</dbReference>
<dbReference type="AlphaFoldDB" id="A0A1X1Z572"/>
<accession>A0A1X1Z572</accession>
<dbReference type="PANTHER" id="PTHR31757:SF0">
    <property type="entry name" value="SLL0781 PROTEIN"/>
    <property type="match status" value="1"/>
</dbReference>
<organism evidence="1 2">
    <name type="scientific">Mycolicibacter nonchromogenicus</name>
    <name type="common">Mycobacterium nonchromogenicum</name>
    <dbReference type="NCBI Taxonomy" id="1782"/>
    <lineage>
        <taxon>Bacteria</taxon>
        <taxon>Bacillati</taxon>
        <taxon>Actinomycetota</taxon>
        <taxon>Actinomycetes</taxon>
        <taxon>Mycobacteriales</taxon>
        <taxon>Mycobacteriaceae</taxon>
        <taxon>Mycolicibacter</taxon>
    </lineage>
</organism>
<dbReference type="EMBL" id="LQPI01000057">
    <property type="protein sequence ID" value="ORW18444.1"/>
    <property type="molecule type" value="Genomic_DNA"/>
</dbReference>
<protein>
    <recommendedName>
        <fullName evidence="3">DUF1348 domain-containing protein</fullName>
    </recommendedName>
</protein>